<dbReference type="PANTHER" id="PTHR40707">
    <property type="entry name" value="POSSIBLE NUCLEASE OF RNASE H FOLD, RUVC/YQGF FAMILY"/>
    <property type="match status" value="1"/>
</dbReference>
<dbReference type="RefSeq" id="WP_013561735.1">
    <property type="nucleotide sequence ID" value="NC_014961.1"/>
</dbReference>
<dbReference type="Proteomes" id="UP000001068">
    <property type="component" value="Chromosome"/>
</dbReference>
<dbReference type="InterPro" id="IPR007408">
    <property type="entry name" value="DUF460"/>
</dbReference>
<feature type="coiled-coil region" evidence="1">
    <location>
        <begin position="349"/>
        <end position="376"/>
    </location>
</feature>
<proteinExistence type="predicted"/>
<evidence type="ECO:0000256" key="1">
    <source>
        <dbReference type="SAM" id="Coils"/>
    </source>
</evidence>
<keyword evidence="1" id="KW-0175">Coiled coil</keyword>
<accession>E8R7L8</accession>
<evidence type="ECO:0008006" key="4">
    <source>
        <dbReference type="Google" id="ProtNLM"/>
    </source>
</evidence>
<protein>
    <recommendedName>
        <fullName evidence="4">DUF460 domain-containing protein</fullName>
    </recommendedName>
</protein>
<evidence type="ECO:0000313" key="3">
    <source>
        <dbReference type="Proteomes" id="UP000001068"/>
    </source>
</evidence>
<feature type="coiled-coil region" evidence="1">
    <location>
        <begin position="465"/>
        <end position="492"/>
    </location>
</feature>
<organism evidence="2 3">
    <name type="scientific">Desulfurococcus mucosus (strain ATCC 35584 / DSM 2162 / JCM 9187 / O7/1)</name>
    <dbReference type="NCBI Taxonomy" id="765177"/>
    <lineage>
        <taxon>Archaea</taxon>
        <taxon>Thermoproteota</taxon>
        <taxon>Thermoprotei</taxon>
        <taxon>Desulfurococcales</taxon>
        <taxon>Desulfurococcaceae</taxon>
        <taxon>Desulfurococcus</taxon>
    </lineage>
</organism>
<dbReference type="GeneID" id="10152882"/>
<dbReference type="EMBL" id="CP002363">
    <property type="protein sequence ID" value="ADV64513.1"/>
    <property type="molecule type" value="Genomic_DNA"/>
</dbReference>
<dbReference type="KEGG" id="dmu:Desmu_0194"/>
<dbReference type="eggNOG" id="arCOG04219">
    <property type="taxonomic scope" value="Archaea"/>
</dbReference>
<dbReference type="AlphaFoldDB" id="E8R7L8"/>
<dbReference type="PANTHER" id="PTHR40707:SF1">
    <property type="entry name" value="DUF460 DOMAIN-CONTAINING PROTEIN"/>
    <property type="match status" value="1"/>
</dbReference>
<evidence type="ECO:0000313" key="2">
    <source>
        <dbReference type="EMBL" id="ADV64513.1"/>
    </source>
</evidence>
<name>E8R7L8_DESM0</name>
<reference evidence="2 3" key="2">
    <citation type="journal article" date="2011" name="Stand. Genomic Sci.">
        <title>Complete genome sequence of Desulfurococcus mucosus type strain (O7/1).</title>
        <authorList>
            <person name="Wirth R."/>
            <person name="Chertkov O."/>
            <person name="Held B."/>
            <person name="Lapidus A."/>
            <person name="Nolan M."/>
            <person name="Lucas S."/>
            <person name="Hammon N."/>
            <person name="Deshpande S."/>
            <person name="Cheng J.F."/>
            <person name="Tapia R."/>
            <person name="Han C."/>
            <person name="Goodwin L."/>
            <person name="Pitluck S."/>
            <person name="Liolios K."/>
            <person name="Ioanna P."/>
            <person name="Ivanova N."/>
            <person name="Mavromatis K."/>
            <person name="Mikhailova N."/>
            <person name="Pati A."/>
            <person name="Chen A."/>
            <person name="Palaniappan K."/>
            <person name="Land M."/>
            <person name="Hauser L."/>
            <person name="Chang Y.J."/>
            <person name="Jeffries C.D."/>
            <person name="Bilek Y."/>
            <person name="Hader T."/>
            <person name="Rohde M."/>
            <person name="Spring S."/>
            <person name="Sikorski J."/>
            <person name="Goker M."/>
            <person name="Woyke T."/>
            <person name="Bristow J."/>
            <person name="Eisen J.A."/>
            <person name="Markowitz V."/>
            <person name="Hugenholtz P."/>
            <person name="Kyrpides N.C."/>
            <person name="Klenk H.P."/>
        </authorList>
    </citation>
    <scope>NUCLEOTIDE SEQUENCE [LARGE SCALE GENOMIC DNA]</scope>
    <source>
        <strain evidence="3">ATCC 35584 / DSM 2162 / JCM 9187 / O7/1</strain>
    </source>
</reference>
<dbReference type="HOGENOM" id="CLU_027052_1_0_2"/>
<keyword evidence="3" id="KW-1185">Reference proteome</keyword>
<dbReference type="STRING" id="765177.Desmu_0194"/>
<reference evidence="3" key="1">
    <citation type="submission" date="2010-11" db="EMBL/GenBank/DDBJ databases">
        <title>The complete genome of Desulfurococcus mucosus DSM 2162.</title>
        <authorList>
            <consortium name="US DOE Joint Genome Institute (JGI-PGF)"/>
            <person name="Lucas S."/>
            <person name="Copeland A."/>
            <person name="Lapidus A."/>
            <person name="Bruce D."/>
            <person name="Goodwin L."/>
            <person name="Pitluck S."/>
            <person name="Kyrpides N."/>
            <person name="Mavromatis K."/>
            <person name="Pagani I."/>
            <person name="Ivanova N."/>
            <person name="Ovchinnikova G."/>
            <person name="Chertkov O."/>
            <person name="Held B."/>
            <person name="Brettin T."/>
            <person name="Detter J.C."/>
            <person name="Tapia R."/>
            <person name="Han C."/>
            <person name="Land M."/>
            <person name="Hauser L."/>
            <person name="Markowitz V."/>
            <person name="Cheng J.-F."/>
            <person name="Hugenholtz P."/>
            <person name="Woyke T."/>
            <person name="Wu D."/>
            <person name="Wirth R."/>
            <person name="Bilek Y."/>
            <person name="Hader T."/>
            <person name="Klenk H.-P."/>
            <person name="Eisen J.A."/>
        </authorList>
    </citation>
    <scope>NUCLEOTIDE SEQUENCE [LARGE SCALE GENOMIC DNA]</scope>
    <source>
        <strain evidence="3">ATCC 35584 / DSM 2162 / JCM 9187 / O7/1</strain>
    </source>
</reference>
<gene>
    <name evidence="2" type="ordered locus">Desmu_0194</name>
</gene>
<dbReference type="Pfam" id="PF04312">
    <property type="entry name" value="DUF460"/>
    <property type="match status" value="1"/>
</dbReference>
<dbReference type="OrthoDB" id="15228at2157"/>
<sequence length="636" mass="71704">MGVDIQPGSSPNSRRQPLYSVVILRGGELVASFEDIELHRLLRLVLEYHVDTIAVDNIYELAPSENALRKILELLPSGVRVVQTTGLPGGSRSIGDIARELGMDPRVQTPLKTAYINALAAYKGIGQEVKVFAEKTRIVITKGRSVSQGGMSRDRFLRGIRASIVQATKEVKRVLDENGFDYDMVIKRSKGGLEKSVFIVYAPRDSLHGLVKQFRYKNVRIMIKPYRSRRLLEVGEEKTRIPVIVGVDPGMGIGVAVLTLDGVPLLVTSMKSPDRDDVVAAVSELGRPIIVATDVSRPPETVVKLAAMLNAVLYAPDQDMSVDDKNRIAREYMDRYSVDIPDAHARDALAAAVKAYNKYRNTIEEAKSKLAGIRDVDRYQLIAEVLRGRPLSEVLEEYFKRNIPRRQPIVEEKPTTQQGCGKLREKVSALEALVRRLIEDVEKRDSYIRDLELELRLMRSRKPGVEEYERKISSLIEEIEALRRRIDDKDAVIRELYGKLLTLEGNIVKLGRGELIMLPRAGSQAVRQGSISRGVYMDKVLEIPAELREALTNVRGFIASPIVEVDPLKERIPVVKPETVVEIGDYVLVDKGVVEKAEELWRRINELVELEKHERILRMIEDYQRSRLKKQTPNTG</sequence>